<accession>A0A8E0NDB6</accession>
<dbReference type="PANTHER" id="PTHR43191:SF12">
    <property type="entry name" value="RRNA METHYLASE"/>
    <property type="match status" value="1"/>
</dbReference>
<dbReference type="EMBL" id="BATC01000058">
    <property type="protein sequence ID" value="GAD60201.1"/>
    <property type="molecule type" value="Genomic_DNA"/>
</dbReference>
<dbReference type="Proteomes" id="UP000016569">
    <property type="component" value="Unassembled WGS sequence"/>
</dbReference>
<keyword evidence="5" id="KW-1185">Reference proteome</keyword>
<gene>
    <name evidence="4" type="ORF">MBEBAB_2451</name>
</gene>
<dbReference type="InterPro" id="IPR029026">
    <property type="entry name" value="tRNA_m1G_MTases_N"/>
</dbReference>
<dbReference type="GO" id="GO:0032259">
    <property type="term" value="P:methylation"/>
    <property type="evidence" value="ECO:0007669"/>
    <property type="project" value="UniProtKB-KW"/>
</dbReference>
<evidence type="ECO:0000259" key="3">
    <source>
        <dbReference type="Pfam" id="PF00588"/>
    </source>
</evidence>
<keyword evidence="2" id="KW-0808">Transferase</keyword>
<dbReference type="Gene3D" id="3.40.1280.10">
    <property type="match status" value="1"/>
</dbReference>
<evidence type="ECO:0000256" key="1">
    <source>
        <dbReference type="ARBA" id="ARBA00022603"/>
    </source>
</evidence>
<protein>
    <submittedName>
        <fullName evidence="4">Putative rRNA methylase</fullName>
    </submittedName>
</protein>
<dbReference type="InterPro" id="IPR029028">
    <property type="entry name" value="Alpha/beta_knot_MTases"/>
</dbReference>
<name>A0A8E0NDB6_9CAUL</name>
<comment type="caution">
    <text evidence="4">The sequence shown here is derived from an EMBL/GenBank/DDBJ whole genome shotgun (WGS) entry which is preliminary data.</text>
</comment>
<dbReference type="PANTHER" id="PTHR43191">
    <property type="entry name" value="RRNA METHYLTRANSFERASE 3"/>
    <property type="match status" value="1"/>
</dbReference>
<dbReference type="SUPFAM" id="SSF55315">
    <property type="entry name" value="L30e-like"/>
    <property type="match status" value="1"/>
</dbReference>
<dbReference type="InterPro" id="IPR001537">
    <property type="entry name" value="SpoU_MeTrfase"/>
</dbReference>
<dbReference type="GO" id="GO:0006396">
    <property type="term" value="P:RNA processing"/>
    <property type="evidence" value="ECO:0007669"/>
    <property type="project" value="InterPro"/>
</dbReference>
<dbReference type="SUPFAM" id="SSF75217">
    <property type="entry name" value="alpha/beta knot"/>
    <property type="match status" value="1"/>
</dbReference>
<dbReference type="InterPro" id="IPR029064">
    <property type="entry name" value="Ribosomal_eL30-like_sf"/>
</dbReference>
<reference evidence="5" key="1">
    <citation type="journal article" date="2013" name="Genome Announc.">
        <title>Draft Genome Sequence of the Dimorphic Prosthecate Bacterium Brevundimonas abyssalis TAR-001T.</title>
        <authorList>
            <person name="Tsubouchi T."/>
            <person name="Nishi S."/>
            <person name="Usui K."/>
            <person name="Shimane Y."/>
            <person name="Takaki Y."/>
            <person name="Maruyama T."/>
            <person name="Hatada Y."/>
        </authorList>
    </citation>
    <scope>NUCLEOTIDE SEQUENCE [LARGE SCALE GENOMIC DNA]</scope>
    <source>
        <strain evidence="5">TAR-001</strain>
    </source>
</reference>
<dbReference type="RefSeq" id="WP_021698295.1">
    <property type="nucleotide sequence ID" value="NZ_BATC01000058.1"/>
</dbReference>
<dbReference type="Pfam" id="PF00588">
    <property type="entry name" value="SpoU_methylase"/>
    <property type="match status" value="1"/>
</dbReference>
<feature type="domain" description="tRNA/rRNA methyltransferase SpoU type" evidence="3">
    <location>
        <begin position="120"/>
        <end position="259"/>
    </location>
</feature>
<evidence type="ECO:0000256" key="2">
    <source>
        <dbReference type="ARBA" id="ARBA00022679"/>
    </source>
</evidence>
<keyword evidence="1 4" id="KW-0489">Methyltransferase</keyword>
<dbReference type="GO" id="GO:0008173">
    <property type="term" value="F:RNA methyltransferase activity"/>
    <property type="evidence" value="ECO:0007669"/>
    <property type="project" value="InterPro"/>
</dbReference>
<evidence type="ECO:0000313" key="5">
    <source>
        <dbReference type="Proteomes" id="UP000016569"/>
    </source>
</evidence>
<dbReference type="AlphaFoldDB" id="A0A8E0NDB6"/>
<dbReference type="InterPro" id="IPR051259">
    <property type="entry name" value="rRNA_Methyltransferase"/>
</dbReference>
<organism evidence="4 5">
    <name type="scientific">Brevundimonas abyssalis TAR-001</name>
    <dbReference type="NCBI Taxonomy" id="1391729"/>
    <lineage>
        <taxon>Bacteria</taxon>
        <taxon>Pseudomonadati</taxon>
        <taxon>Pseudomonadota</taxon>
        <taxon>Alphaproteobacteria</taxon>
        <taxon>Caulobacterales</taxon>
        <taxon>Caulobacteraceae</taxon>
        <taxon>Brevundimonas</taxon>
    </lineage>
</organism>
<evidence type="ECO:0000313" key="4">
    <source>
        <dbReference type="EMBL" id="GAD60201.1"/>
    </source>
</evidence>
<dbReference type="GO" id="GO:0003723">
    <property type="term" value="F:RNA binding"/>
    <property type="evidence" value="ECO:0007669"/>
    <property type="project" value="InterPro"/>
</dbReference>
<dbReference type="CDD" id="cd18095">
    <property type="entry name" value="SpoU-like_rRNA-MTase"/>
    <property type="match status" value="1"/>
</dbReference>
<proteinExistence type="predicted"/>
<dbReference type="OrthoDB" id="3190829at2"/>
<sequence length="264" mass="27350">MTPIPIHDPDDPRVADYRQIRERDLTGRRGLFVAEGAVVLNVLASPQSRCRAVSALIAEQRIETLRPVLERLAAPVYAAGQGVMDAVAGFPIHRGILALGEKPAEPDLADLLTAAPGDGLVVAVCGVGNHDNMGGIFRNAAAFGAHAVLLDAHCCDPLYRKAIRVSVGAALRTPFVTGLDPLAMLDGLEAAGFSLLALSPSGEQSLSEVRPGGRAALILGAEGPGLSPAVMARCRTVAIPMAGGFDSLNVAATSAVALHQMRFG</sequence>